<evidence type="ECO:0000256" key="5">
    <source>
        <dbReference type="RuleBase" id="RU004508"/>
    </source>
</evidence>
<dbReference type="AlphaFoldDB" id="A0A350HAJ0"/>
<dbReference type="Gene3D" id="3.40.640.10">
    <property type="entry name" value="Type I PLP-dependent aspartate aminotransferase-like (Major domain)"/>
    <property type="match status" value="1"/>
</dbReference>
<dbReference type="PANTHER" id="PTHR30244:SF36">
    <property type="entry name" value="3-OXO-GLUCOSE-6-PHOSPHATE:GLUTAMATE AMINOTRANSFERASE"/>
    <property type="match status" value="1"/>
</dbReference>
<evidence type="ECO:0008006" key="8">
    <source>
        <dbReference type="Google" id="ProtNLM"/>
    </source>
</evidence>
<dbReference type="InterPro" id="IPR015424">
    <property type="entry name" value="PyrdxlP-dep_Trfase"/>
</dbReference>
<evidence type="ECO:0000256" key="2">
    <source>
        <dbReference type="ARBA" id="ARBA00037999"/>
    </source>
</evidence>
<reference evidence="6 7" key="1">
    <citation type="journal article" date="2018" name="Nat. Biotechnol.">
        <title>A standardized bacterial taxonomy based on genome phylogeny substantially revises the tree of life.</title>
        <authorList>
            <person name="Parks D.H."/>
            <person name="Chuvochina M."/>
            <person name="Waite D.W."/>
            <person name="Rinke C."/>
            <person name="Skarshewski A."/>
            <person name="Chaumeil P.A."/>
            <person name="Hugenholtz P."/>
        </authorList>
    </citation>
    <scope>NUCLEOTIDE SEQUENCE [LARGE SCALE GENOMIC DNA]</scope>
    <source>
        <strain evidence="6">UBA9956</strain>
    </source>
</reference>
<dbReference type="GO" id="GO:0000271">
    <property type="term" value="P:polysaccharide biosynthetic process"/>
    <property type="evidence" value="ECO:0007669"/>
    <property type="project" value="TreeGrafter"/>
</dbReference>
<evidence type="ECO:0000313" key="7">
    <source>
        <dbReference type="Proteomes" id="UP000264062"/>
    </source>
</evidence>
<proteinExistence type="inferred from homology"/>
<dbReference type="EMBL" id="DMZY01000153">
    <property type="protein sequence ID" value="HAV92556.1"/>
    <property type="molecule type" value="Genomic_DNA"/>
</dbReference>
<dbReference type="PANTHER" id="PTHR30244">
    <property type="entry name" value="TRANSAMINASE"/>
    <property type="match status" value="1"/>
</dbReference>
<dbReference type="InterPro" id="IPR015421">
    <property type="entry name" value="PyrdxlP-dep_Trfase_major"/>
</dbReference>
<evidence type="ECO:0000256" key="1">
    <source>
        <dbReference type="ARBA" id="ARBA00022898"/>
    </source>
</evidence>
<feature type="active site" description="Proton acceptor" evidence="3">
    <location>
        <position position="187"/>
    </location>
</feature>
<dbReference type="GO" id="GO:0030170">
    <property type="term" value="F:pyridoxal phosphate binding"/>
    <property type="evidence" value="ECO:0007669"/>
    <property type="project" value="TreeGrafter"/>
</dbReference>
<dbReference type="InterPro" id="IPR000653">
    <property type="entry name" value="DegT/StrS_aminotransferase"/>
</dbReference>
<organism evidence="6 7">
    <name type="scientific">candidate division WOR-3 bacterium</name>
    <dbReference type="NCBI Taxonomy" id="2052148"/>
    <lineage>
        <taxon>Bacteria</taxon>
        <taxon>Bacteria division WOR-3</taxon>
    </lineage>
</organism>
<protein>
    <recommendedName>
        <fullName evidence="8">DegT/DnrJ/EryC1/StrS family aminotransferase</fullName>
    </recommendedName>
</protein>
<gene>
    <name evidence="6" type="ORF">DCW38_05170</name>
</gene>
<accession>A0A350HAJ0</accession>
<dbReference type="Proteomes" id="UP000264062">
    <property type="component" value="Unassembled WGS sequence"/>
</dbReference>
<comment type="similarity">
    <text evidence="2 5">Belongs to the DegT/DnrJ/EryC1 family.</text>
</comment>
<dbReference type="GO" id="GO:0008483">
    <property type="term" value="F:transaminase activity"/>
    <property type="evidence" value="ECO:0007669"/>
    <property type="project" value="TreeGrafter"/>
</dbReference>
<evidence type="ECO:0000256" key="3">
    <source>
        <dbReference type="PIRSR" id="PIRSR000390-1"/>
    </source>
</evidence>
<evidence type="ECO:0000256" key="4">
    <source>
        <dbReference type="PIRSR" id="PIRSR000390-2"/>
    </source>
</evidence>
<dbReference type="PIRSF" id="PIRSF000390">
    <property type="entry name" value="PLP_StrS"/>
    <property type="match status" value="1"/>
</dbReference>
<dbReference type="InterPro" id="IPR015422">
    <property type="entry name" value="PyrdxlP-dep_Trfase_small"/>
</dbReference>
<dbReference type="Gene3D" id="3.90.1150.10">
    <property type="entry name" value="Aspartate Aminotransferase, domain 1"/>
    <property type="match status" value="1"/>
</dbReference>
<evidence type="ECO:0000313" key="6">
    <source>
        <dbReference type="EMBL" id="HAV92556.1"/>
    </source>
</evidence>
<feature type="modified residue" description="N6-(pyridoxal phosphate)lysine" evidence="4">
    <location>
        <position position="187"/>
    </location>
</feature>
<dbReference type="CDD" id="cd00616">
    <property type="entry name" value="AHBA_syn"/>
    <property type="match status" value="1"/>
</dbReference>
<comment type="caution">
    <text evidence="6">The sequence shown here is derived from an EMBL/GenBank/DDBJ whole genome shotgun (WGS) entry which is preliminary data.</text>
</comment>
<sequence>MENVPFLDLKKQYHSIKNEVDRKLVEVCENTAFSLGPYVEEFEKKFAEYLGTKFFVATSTGTSALHCALLAFGIGKDDEVIVPVNTFTATAEAVVMAGAKPVFVDNDPINYNMDLSKIENLISHKTRAIIPVHLYGQAVNMEKLMEIANKHNLIVIEDCAQSHGATYKNKMTGTFGHASCFSFYPGKNLGSYGEGGGVATNSFEVSEKIEKIRNHGSKIKYVHEFVGYNYHMHGFQGAVLTIKLAYLDKWNGRRLELAKRLNKGLANIDDLHIPHIDEDGRHVFHLYVVRTTKREDLKKHLQENNIGTNIHYPYPLHTQDSYKNLGYKAGDFPIAEEYAPQLLSLPMFPEMTDSQADYVIEKVKAFYNGK</sequence>
<keyword evidence="1 4" id="KW-0663">Pyridoxal phosphate</keyword>
<dbReference type="Pfam" id="PF01041">
    <property type="entry name" value="DegT_DnrJ_EryC1"/>
    <property type="match status" value="1"/>
</dbReference>
<dbReference type="SUPFAM" id="SSF53383">
    <property type="entry name" value="PLP-dependent transferases"/>
    <property type="match status" value="1"/>
</dbReference>
<name>A0A350HAJ0_UNCW3</name>